<dbReference type="GO" id="GO:0003677">
    <property type="term" value="F:DNA binding"/>
    <property type="evidence" value="ECO:0007669"/>
    <property type="project" value="InterPro"/>
</dbReference>
<dbReference type="GO" id="GO:0004803">
    <property type="term" value="F:transposase activity"/>
    <property type="evidence" value="ECO:0007669"/>
    <property type="project" value="InterPro"/>
</dbReference>
<protein>
    <recommendedName>
        <fullName evidence="1">Transposase IS200-like domain-containing protein</fullName>
    </recommendedName>
</protein>
<dbReference type="PANTHER" id="PTHR33360">
    <property type="entry name" value="TRANSPOSASE FOR INSERTION SEQUENCE ELEMENT IS200"/>
    <property type="match status" value="1"/>
</dbReference>
<dbReference type="SMART" id="SM01321">
    <property type="entry name" value="Y1_Tnp"/>
    <property type="match status" value="1"/>
</dbReference>
<dbReference type="GO" id="GO:0006313">
    <property type="term" value="P:DNA transposition"/>
    <property type="evidence" value="ECO:0007669"/>
    <property type="project" value="InterPro"/>
</dbReference>
<dbReference type="Pfam" id="PF01797">
    <property type="entry name" value="Y1_Tnp"/>
    <property type="match status" value="1"/>
</dbReference>
<organism evidence="2 3">
    <name type="scientific">candidate division MSBL1 archaeon SCGC-AAA261D19</name>
    <dbReference type="NCBI Taxonomy" id="1698273"/>
    <lineage>
        <taxon>Archaea</taxon>
        <taxon>Methanobacteriati</taxon>
        <taxon>Methanobacteriota</taxon>
        <taxon>candidate division MSBL1</taxon>
    </lineage>
</organism>
<comment type="caution">
    <text evidence="2">The sequence shown here is derived from an EMBL/GenBank/DDBJ whole genome shotgun (WGS) entry which is preliminary data.</text>
</comment>
<name>A0A133V859_9EURY</name>
<dbReference type="AlphaFoldDB" id="A0A133V859"/>
<dbReference type="Proteomes" id="UP000070400">
    <property type="component" value="Unassembled WGS sequence"/>
</dbReference>
<evidence type="ECO:0000259" key="1">
    <source>
        <dbReference type="SMART" id="SM01321"/>
    </source>
</evidence>
<dbReference type="PANTHER" id="PTHR33360:SF2">
    <property type="entry name" value="TRANSPOSASE FOR INSERTION SEQUENCE ELEMENT IS200"/>
    <property type="match status" value="1"/>
</dbReference>
<accession>A0A133V859</accession>
<dbReference type="Gene3D" id="3.30.70.1290">
    <property type="entry name" value="Transposase IS200-like"/>
    <property type="match status" value="1"/>
</dbReference>
<sequence>MELIRAHHSVGEANLHLQFTPKYRRDIFRDEAVKEVCEESFRETADKLDLVINALAFGPDHVHVFVGACKNHSVADIVRRLKGASSRRIRQECWNLVRSKLWGKSFWSGGYFYRSVGSTTDEAIQFYIEKSQGKHWTTLDHEEYKHRKGTQTTISQFVA</sequence>
<dbReference type="InterPro" id="IPR002686">
    <property type="entry name" value="Transposase_17"/>
</dbReference>
<dbReference type="NCBIfam" id="NF033573">
    <property type="entry name" value="transpos_IS200"/>
    <property type="match status" value="1"/>
</dbReference>
<dbReference type="InterPro" id="IPR036515">
    <property type="entry name" value="Transposase_17_sf"/>
</dbReference>
<dbReference type="SUPFAM" id="SSF143422">
    <property type="entry name" value="Transposase IS200-like"/>
    <property type="match status" value="1"/>
</dbReference>
<keyword evidence="3" id="KW-1185">Reference proteome</keyword>
<dbReference type="EMBL" id="LHXX01000010">
    <property type="protein sequence ID" value="KXB02615.1"/>
    <property type="molecule type" value="Genomic_DNA"/>
</dbReference>
<gene>
    <name evidence="2" type="ORF">AKJ43_01195</name>
</gene>
<reference evidence="2 3" key="1">
    <citation type="journal article" date="2016" name="Sci. Rep.">
        <title>Metabolic traits of an uncultured archaeal lineage -MSBL1- from brine pools of the Red Sea.</title>
        <authorList>
            <person name="Mwirichia R."/>
            <person name="Alam I."/>
            <person name="Rashid M."/>
            <person name="Vinu M."/>
            <person name="Ba-Alawi W."/>
            <person name="Anthony Kamau A."/>
            <person name="Kamanda Ngugi D."/>
            <person name="Goker M."/>
            <person name="Klenk H.P."/>
            <person name="Bajic V."/>
            <person name="Stingl U."/>
        </authorList>
    </citation>
    <scope>NUCLEOTIDE SEQUENCE [LARGE SCALE GENOMIC DNA]</scope>
    <source>
        <strain evidence="2">SCGC-AAA261D19</strain>
    </source>
</reference>
<evidence type="ECO:0000313" key="2">
    <source>
        <dbReference type="EMBL" id="KXB02615.1"/>
    </source>
</evidence>
<feature type="domain" description="Transposase IS200-like" evidence="1">
    <location>
        <begin position="10"/>
        <end position="131"/>
    </location>
</feature>
<proteinExistence type="predicted"/>
<evidence type="ECO:0000313" key="3">
    <source>
        <dbReference type="Proteomes" id="UP000070400"/>
    </source>
</evidence>